<feature type="transmembrane region" description="Helical" evidence="1">
    <location>
        <begin position="167"/>
        <end position="183"/>
    </location>
</feature>
<organism evidence="2 3">
    <name type="scientific">Dysgonomonas capnocytophagoides</name>
    <dbReference type="NCBI Taxonomy" id="45254"/>
    <lineage>
        <taxon>Bacteria</taxon>
        <taxon>Pseudomonadati</taxon>
        <taxon>Bacteroidota</taxon>
        <taxon>Bacteroidia</taxon>
        <taxon>Bacteroidales</taxon>
        <taxon>Dysgonomonadaceae</taxon>
        <taxon>Dysgonomonas</taxon>
    </lineage>
</organism>
<keyword evidence="1" id="KW-1133">Transmembrane helix</keyword>
<evidence type="ECO:0000313" key="3">
    <source>
        <dbReference type="Proteomes" id="UP000297861"/>
    </source>
</evidence>
<name>A0A4Y8LBD3_9BACT</name>
<feature type="transmembrane region" description="Helical" evidence="1">
    <location>
        <begin position="299"/>
        <end position="317"/>
    </location>
</feature>
<reference evidence="2 3" key="1">
    <citation type="submission" date="2019-03" db="EMBL/GenBank/DDBJ databases">
        <title>San Antonio Military Medical Center submission to MRSN (WRAIR), pending publication.</title>
        <authorList>
            <person name="Blyth D.M."/>
            <person name="Mccarthy S.L."/>
            <person name="Schall S.E."/>
            <person name="Stam J.A."/>
            <person name="Ong A.C."/>
            <person name="Mcgann P.T."/>
        </authorList>
    </citation>
    <scope>NUCLEOTIDE SEQUENCE [LARGE SCALE GENOMIC DNA]</scope>
    <source>
        <strain evidence="2 3">MRSN571793</strain>
    </source>
</reference>
<dbReference type="OrthoDB" id="996251at2"/>
<comment type="caution">
    <text evidence="2">The sequence shown here is derived from an EMBL/GenBank/DDBJ whole genome shotgun (WGS) entry which is preliminary data.</text>
</comment>
<feature type="transmembrane region" description="Helical" evidence="1">
    <location>
        <begin position="117"/>
        <end position="136"/>
    </location>
</feature>
<feature type="transmembrane region" description="Helical" evidence="1">
    <location>
        <begin position="190"/>
        <end position="216"/>
    </location>
</feature>
<sequence>MYPLFADDWSYSFVYGGNERVKNIKDIFISQYRHYFMWGGRTIVHLIAQFLLFIPPWIADTINSIAYIVFTFVIYKIVRIGETKESPLLFILIQLLLWFLLPAFGEDFLWITGSANYLWGTLLILLFLYPYCKLIFNKNKIQDNNILKAILFFIYGGIAGWTNENTVLAMIIGCISILIWIKISKQNIPYWAIGGIIGALFGYIFMVAAPGNYIRYQIILSVGWNLNPGSGSWDKILVLVQLFFEKIFPILCIFVLLFITYTTFNNSTKQKRQIFTSLLFLILGLIAFSAMSFSPVFPTRVWIGIIVFMIIALLRIIELENRQMILAQFIIAACLLCYYLVTYTQAVIELNKVSTILSEREKVISSNQNKHDLELVADKKIPQLQLFKELIEIPSDRDNWLNRDYCRFHEIKSFKTNETENP</sequence>
<feature type="transmembrane region" description="Helical" evidence="1">
    <location>
        <begin position="145"/>
        <end position="161"/>
    </location>
</feature>
<accession>A0A4Y8LBD3</accession>
<gene>
    <name evidence="2" type="ORF">E2605_04145</name>
</gene>
<dbReference type="Proteomes" id="UP000297861">
    <property type="component" value="Unassembled WGS sequence"/>
</dbReference>
<keyword evidence="3" id="KW-1185">Reference proteome</keyword>
<protein>
    <recommendedName>
        <fullName evidence="4">Glycosyltransferase RgtA/B/C/D-like domain-containing protein</fullName>
    </recommendedName>
</protein>
<dbReference type="STRING" id="1121485.GCA_000426485_03301"/>
<dbReference type="InterPro" id="IPR045691">
    <property type="entry name" value="DUF6056"/>
</dbReference>
<evidence type="ECO:0000313" key="2">
    <source>
        <dbReference type="EMBL" id="TFD97816.1"/>
    </source>
</evidence>
<keyword evidence="1" id="KW-0812">Transmembrane</keyword>
<feature type="transmembrane region" description="Helical" evidence="1">
    <location>
        <begin position="88"/>
        <end position="105"/>
    </location>
</feature>
<feature type="transmembrane region" description="Helical" evidence="1">
    <location>
        <begin position="64"/>
        <end position="81"/>
    </location>
</feature>
<dbReference type="EMBL" id="SOML01000002">
    <property type="protein sequence ID" value="TFD97816.1"/>
    <property type="molecule type" value="Genomic_DNA"/>
</dbReference>
<keyword evidence="1" id="KW-0472">Membrane</keyword>
<dbReference type="Pfam" id="PF19528">
    <property type="entry name" value="DUF6056"/>
    <property type="match status" value="1"/>
</dbReference>
<evidence type="ECO:0000256" key="1">
    <source>
        <dbReference type="SAM" id="Phobius"/>
    </source>
</evidence>
<feature type="transmembrane region" description="Helical" evidence="1">
    <location>
        <begin position="236"/>
        <end position="262"/>
    </location>
</feature>
<proteinExistence type="predicted"/>
<dbReference type="AlphaFoldDB" id="A0A4Y8LBD3"/>
<feature type="transmembrane region" description="Helical" evidence="1">
    <location>
        <begin position="274"/>
        <end position="293"/>
    </location>
</feature>
<evidence type="ECO:0008006" key="4">
    <source>
        <dbReference type="Google" id="ProtNLM"/>
    </source>
</evidence>
<feature type="transmembrane region" description="Helical" evidence="1">
    <location>
        <begin position="324"/>
        <end position="341"/>
    </location>
</feature>